<dbReference type="InterPro" id="IPR000195">
    <property type="entry name" value="Rab-GAP-TBC_dom"/>
</dbReference>
<sequence length="577" mass="65795">MTTSQTDFKLPPLIATQTEPDPLESLRSPQVSSTFGPDDDDSPSVRDSLASTAVSEFNDIALDDESLDPVPVSAQTPTQKETSPSEPEESIEDRPSSPSPTIVDIGSAHKNHKKTASTTTIRSFHESGSNLLIKRLDLHDGLARNRGSVDGQLKLQEEFARLHEQEKKEPKVAEGAIDWDFWGAVISDYQGFAAERPEELARAIQRGIPATLRGMMWQHMAASKDPELESAYLKLLKESSIHEKAITRDLGRTFPHHDFFTDGQGIGQENLFNVLKAYSLYDPLVGYCQGLPFIVAILLLNMPDEEAFSLLVRLMSVYDLQGHFLPEMPKLQMRLFQFDRLVEELLPVLHVHFLRQGIKSSMYCSQWLLTLFSYRFPLEIVFRIYDSILANGIEAIFGFSITLLRRNEDTLLTLKFDEILSFLNTKLLDCYLYWKLEDGYTDSDTNGRSKYRVDEFVNDAASLRITPFMLDSYRHEYEDLMRETNKNATLIDELRTTNRSLLNQVKQLENSLAQLNVEHVEVLNEIVKQRLKNEEMEEELVRYKLLYAEAMHEHEGANTSNRMSLAQMMQSLKRGSG</sequence>
<dbReference type="SUPFAM" id="SSF47923">
    <property type="entry name" value="Ypt/Rab-GAP domain of gyp1p"/>
    <property type="match status" value="2"/>
</dbReference>
<evidence type="ECO:0000256" key="4">
    <source>
        <dbReference type="SAM" id="MobiDB-lite"/>
    </source>
</evidence>
<dbReference type="Gene3D" id="1.10.8.270">
    <property type="entry name" value="putative rabgap domain of human tbc1 domain family member 14 like domains"/>
    <property type="match status" value="1"/>
</dbReference>
<feature type="region of interest" description="Disordered" evidence="4">
    <location>
        <begin position="1"/>
        <end position="122"/>
    </location>
</feature>
<dbReference type="InterPro" id="IPR050302">
    <property type="entry name" value="Rab_GAP_TBC_domain"/>
</dbReference>
<dbReference type="FunFam" id="1.10.10.750:FF:000003">
    <property type="entry name" value="GTPase activating protein (Evi5)"/>
    <property type="match status" value="1"/>
</dbReference>
<proteinExistence type="predicted"/>
<dbReference type="PANTHER" id="PTHR47219:SF9">
    <property type="entry name" value="GTPASE ACTIVATING PROTEIN AND CENTROSOME-ASSOCIATED, ISOFORM B"/>
    <property type="match status" value="1"/>
</dbReference>
<dbReference type="Proteomes" id="UP000567179">
    <property type="component" value="Unassembled WGS sequence"/>
</dbReference>
<evidence type="ECO:0000256" key="2">
    <source>
        <dbReference type="ARBA" id="ARBA00023054"/>
    </source>
</evidence>
<evidence type="ECO:0000313" key="6">
    <source>
        <dbReference type="EMBL" id="KAF5322554.1"/>
    </source>
</evidence>
<evidence type="ECO:0000259" key="5">
    <source>
        <dbReference type="PROSITE" id="PS50086"/>
    </source>
</evidence>
<keyword evidence="2 3" id="KW-0175">Coiled coil</keyword>
<evidence type="ECO:0000313" key="7">
    <source>
        <dbReference type="Proteomes" id="UP000567179"/>
    </source>
</evidence>
<evidence type="ECO:0000256" key="3">
    <source>
        <dbReference type="SAM" id="Coils"/>
    </source>
</evidence>
<dbReference type="Gene3D" id="1.10.472.80">
    <property type="entry name" value="Ypt/Rab-GAP domain of gyp1p, domain 3"/>
    <property type="match status" value="1"/>
</dbReference>
<comment type="caution">
    <text evidence="6">The sequence shown here is derived from an EMBL/GenBank/DDBJ whole genome shotgun (WGS) entry which is preliminary data.</text>
</comment>
<dbReference type="GO" id="GO:0031267">
    <property type="term" value="F:small GTPase binding"/>
    <property type="evidence" value="ECO:0007669"/>
    <property type="project" value="TreeGrafter"/>
</dbReference>
<gene>
    <name evidence="6" type="ORF">D9619_001775</name>
</gene>
<protein>
    <recommendedName>
        <fullName evidence="5">Rab-GAP TBC domain-containing protein</fullName>
    </recommendedName>
</protein>
<dbReference type="FunFam" id="1.10.8.270:FF:000001">
    <property type="entry name" value="TBC1 domain family member 1"/>
    <property type="match status" value="1"/>
</dbReference>
<feature type="coiled-coil region" evidence="3">
    <location>
        <begin position="491"/>
        <end position="553"/>
    </location>
</feature>
<dbReference type="PROSITE" id="PS50086">
    <property type="entry name" value="TBC_RABGAP"/>
    <property type="match status" value="1"/>
</dbReference>
<dbReference type="InterPro" id="IPR035969">
    <property type="entry name" value="Rab-GAP_TBC_sf"/>
</dbReference>
<organism evidence="6 7">
    <name type="scientific">Psilocybe cf. subviscida</name>
    <dbReference type="NCBI Taxonomy" id="2480587"/>
    <lineage>
        <taxon>Eukaryota</taxon>
        <taxon>Fungi</taxon>
        <taxon>Dikarya</taxon>
        <taxon>Basidiomycota</taxon>
        <taxon>Agaricomycotina</taxon>
        <taxon>Agaricomycetes</taxon>
        <taxon>Agaricomycetidae</taxon>
        <taxon>Agaricales</taxon>
        <taxon>Agaricineae</taxon>
        <taxon>Strophariaceae</taxon>
        <taxon>Psilocybe</taxon>
    </lineage>
</organism>
<keyword evidence="7" id="KW-1185">Reference proteome</keyword>
<evidence type="ECO:0000256" key="1">
    <source>
        <dbReference type="ARBA" id="ARBA00022468"/>
    </source>
</evidence>
<dbReference type="SMART" id="SM00164">
    <property type="entry name" value="TBC"/>
    <property type="match status" value="1"/>
</dbReference>
<feature type="domain" description="Rab-GAP TBC" evidence="5">
    <location>
        <begin position="207"/>
        <end position="392"/>
    </location>
</feature>
<dbReference type="OrthoDB" id="295078at2759"/>
<dbReference type="Gene3D" id="1.10.10.750">
    <property type="entry name" value="Ypt/Rab-GAP domain of gyp1p, domain 1"/>
    <property type="match status" value="1"/>
</dbReference>
<dbReference type="EMBL" id="JAACJJ010000028">
    <property type="protein sequence ID" value="KAF5322554.1"/>
    <property type="molecule type" value="Genomic_DNA"/>
</dbReference>
<keyword evidence="1" id="KW-0343">GTPase activation</keyword>
<dbReference type="Pfam" id="PF23436">
    <property type="entry name" value="RabGap-TBC_2"/>
    <property type="match status" value="1"/>
</dbReference>
<name>A0A8H5BG64_9AGAR</name>
<dbReference type="GO" id="GO:0005096">
    <property type="term" value="F:GTPase activator activity"/>
    <property type="evidence" value="ECO:0007669"/>
    <property type="project" value="UniProtKB-KW"/>
</dbReference>
<reference evidence="6 7" key="1">
    <citation type="journal article" date="2020" name="ISME J.">
        <title>Uncovering the hidden diversity of litter-decomposition mechanisms in mushroom-forming fungi.</title>
        <authorList>
            <person name="Floudas D."/>
            <person name="Bentzer J."/>
            <person name="Ahren D."/>
            <person name="Johansson T."/>
            <person name="Persson P."/>
            <person name="Tunlid A."/>
        </authorList>
    </citation>
    <scope>NUCLEOTIDE SEQUENCE [LARGE SCALE GENOMIC DNA]</scope>
    <source>
        <strain evidence="6 7">CBS 101986</strain>
    </source>
</reference>
<accession>A0A8H5BG64</accession>
<dbReference type="PANTHER" id="PTHR47219">
    <property type="entry name" value="RAB GTPASE-ACTIVATING PROTEIN 1-LIKE"/>
    <property type="match status" value="1"/>
</dbReference>
<dbReference type="AlphaFoldDB" id="A0A8H5BG64"/>